<accession>A0A1M7ZXN4</accession>
<feature type="transmembrane region" description="Helical" evidence="1">
    <location>
        <begin position="12"/>
        <end position="28"/>
    </location>
</feature>
<evidence type="ECO:0000313" key="3">
    <source>
        <dbReference type="Proteomes" id="UP000184611"/>
    </source>
</evidence>
<gene>
    <name evidence="2" type="ORF">SAMN05443547_1955</name>
</gene>
<name>A0A1M7ZXN4_9FLAO</name>
<keyword evidence="1" id="KW-0472">Membrane</keyword>
<dbReference type="STRING" id="416016.SAMN05443547_1955"/>
<proteinExistence type="predicted"/>
<keyword evidence="1" id="KW-1133">Transmembrane helix</keyword>
<dbReference type="AlphaFoldDB" id="A0A1M7ZXN4"/>
<feature type="transmembrane region" description="Helical" evidence="1">
    <location>
        <begin position="34"/>
        <end position="52"/>
    </location>
</feature>
<protein>
    <submittedName>
        <fullName evidence="2">Uncharacterized protein</fullName>
    </submittedName>
</protein>
<evidence type="ECO:0000256" key="1">
    <source>
        <dbReference type="SAM" id="Phobius"/>
    </source>
</evidence>
<keyword evidence="1" id="KW-0812">Transmembrane</keyword>
<evidence type="ECO:0000313" key="2">
    <source>
        <dbReference type="EMBL" id="SHO73593.1"/>
    </source>
</evidence>
<dbReference type="Proteomes" id="UP000184611">
    <property type="component" value="Unassembled WGS sequence"/>
</dbReference>
<dbReference type="EMBL" id="FRYK01000003">
    <property type="protein sequence ID" value="SHO73593.1"/>
    <property type="molecule type" value="Genomic_DNA"/>
</dbReference>
<reference evidence="3" key="1">
    <citation type="submission" date="2016-12" db="EMBL/GenBank/DDBJ databases">
        <authorList>
            <person name="Varghese N."/>
            <person name="Submissions S."/>
        </authorList>
    </citation>
    <scope>NUCLEOTIDE SEQUENCE [LARGE SCALE GENOMIC DNA]</scope>
    <source>
        <strain evidence="3">DSM 18830</strain>
    </source>
</reference>
<keyword evidence="3" id="KW-1185">Reference proteome</keyword>
<sequence>MKTLFKEKIMKQFLYILVFAAVGIFAMMEQSKPAPNRFIMIGAMAVFMFGLFRLMKKIPSKNDGENEEENGTEI</sequence>
<organism evidence="2 3">
    <name type="scientific">Flavobacterium cucumis</name>
    <dbReference type="NCBI Taxonomy" id="416016"/>
    <lineage>
        <taxon>Bacteria</taxon>
        <taxon>Pseudomonadati</taxon>
        <taxon>Bacteroidota</taxon>
        <taxon>Flavobacteriia</taxon>
        <taxon>Flavobacteriales</taxon>
        <taxon>Flavobacteriaceae</taxon>
        <taxon>Flavobacterium</taxon>
    </lineage>
</organism>